<dbReference type="EMBL" id="MU864000">
    <property type="protein sequence ID" value="KAK4195851.1"/>
    <property type="molecule type" value="Genomic_DNA"/>
</dbReference>
<keyword evidence="3" id="KW-1185">Reference proteome</keyword>
<evidence type="ECO:0000313" key="3">
    <source>
        <dbReference type="Proteomes" id="UP001303160"/>
    </source>
</evidence>
<feature type="transmembrane region" description="Helical" evidence="1">
    <location>
        <begin position="379"/>
        <end position="405"/>
    </location>
</feature>
<comment type="caution">
    <text evidence="2">The sequence shown here is derived from an EMBL/GenBank/DDBJ whole genome shotgun (WGS) entry which is preliminary data.</text>
</comment>
<accession>A0AAN6X8X3</accession>
<reference evidence="2" key="1">
    <citation type="journal article" date="2023" name="Mol. Phylogenet. Evol.">
        <title>Genome-scale phylogeny and comparative genomics of the fungal order Sordariales.</title>
        <authorList>
            <person name="Hensen N."/>
            <person name="Bonometti L."/>
            <person name="Westerberg I."/>
            <person name="Brannstrom I.O."/>
            <person name="Guillou S."/>
            <person name="Cros-Aarteil S."/>
            <person name="Calhoun S."/>
            <person name="Haridas S."/>
            <person name="Kuo A."/>
            <person name="Mondo S."/>
            <person name="Pangilinan J."/>
            <person name="Riley R."/>
            <person name="LaButti K."/>
            <person name="Andreopoulos B."/>
            <person name="Lipzen A."/>
            <person name="Chen C."/>
            <person name="Yan M."/>
            <person name="Daum C."/>
            <person name="Ng V."/>
            <person name="Clum A."/>
            <person name="Steindorff A."/>
            <person name="Ohm R.A."/>
            <person name="Martin F."/>
            <person name="Silar P."/>
            <person name="Natvig D.O."/>
            <person name="Lalanne C."/>
            <person name="Gautier V."/>
            <person name="Ament-Velasquez S.L."/>
            <person name="Kruys A."/>
            <person name="Hutchinson M.I."/>
            <person name="Powell A.J."/>
            <person name="Barry K."/>
            <person name="Miller A.N."/>
            <person name="Grigoriev I.V."/>
            <person name="Debuchy R."/>
            <person name="Gladieux P."/>
            <person name="Hiltunen Thoren M."/>
            <person name="Johannesson H."/>
        </authorList>
    </citation>
    <scope>NUCLEOTIDE SEQUENCE</scope>
    <source>
        <strain evidence="2">CBS 315.58</strain>
    </source>
</reference>
<feature type="transmembrane region" description="Helical" evidence="1">
    <location>
        <begin position="551"/>
        <end position="568"/>
    </location>
</feature>
<feature type="transmembrane region" description="Helical" evidence="1">
    <location>
        <begin position="516"/>
        <end position="539"/>
    </location>
</feature>
<dbReference type="Proteomes" id="UP001303160">
    <property type="component" value="Unassembled WGS sequence"/>
</dbReference>
<protein>
    <submittedName>
        <fullName evidence="2">Uncharacterized protein</fullName>
    </submittedName>
</protein>
<keyword evidence="1" id="KW-1133">Transmembrane helix</keyword>
<sequence length="569" mass="64612">MTKATSPQENGFDWNKLKSLSIVAKNEVWADLRAARWKRGGLWTCFTIWVLSLVAFLATFYTIYVYSFFDSTCTGEAFNVETKDLWSIAEFFEISMASGTLTFTAAKAIDVAWDIVIGRGGQTILAMFTWKAMSTHVQYSMLKGPVTYDTFWTVFMEDRASVISTVRLSRDFLTKQAIRSKRAMIFTIMSLAFILAFPTLSSSMTGYISRTEPFIRDIEGRPVPESDFRPVVYMIHDGPRVDLPSDHMIVCENSYPWSQPLKVRLRWCDYWLKNTLGANVSDYVEQHGFFGLSQGETDWWSSEKAAYIKIPSPALNISAFYLDGESRPFGHSWVDPRTQLRPFNEFSNALFALEGSTATYSTTYILDHGTCIVSSGYQWGFSFLQSFIFLLLLLVYSMGTWTLWLNAHLRLQNLKYHDTPRRFKAALLLSQQLSQDLRPVPPLVLESLTTKEIDNQVSEQLNGGRIHNSQVIHFEEEATLRSRVLDWFRREKWWVAALAFVLSFPGWVFMDIFLEAAGFVTAAAITLLPALLVGIILALSVGTTPKSRGMMVGFFAVLGAGPWIYLSIL</sequence>
<feature type="transmembrane region" description="Helical" evidence="1">
    <location>
        <begin position="493"/>
        <end position="510"/>
    </location>
</feature>
<dbReference type="AlphaFoldDB" id="A0AAN6X8X3"/>
<keyword evidence="1" id="KW-0812">Transmembrane</keyword>
<keyword evidence="1" id="KW-0472">Membrane</keyword>
<feature type="transmembrane region" description="Helical" evidence="1">
    <location>
        <begin position="183"/>
        <end position="200"/>
    </location>
</feature>
<reference evidence="2" key="2">
    <citation type="submission" date="2023-05" db="EMBL/GenBank/DDBJ databases">
        <authorList>
            <consortium name="Lawrence Berkeley National Laboratory"/>
            <person name="Steindorff A."/>
            <person name="Hensen N."/>
            <person name="Bonometti L."/>
            <person name="Westerberg I."/>
            <person name="Brannstrom I.O."/>
            <person name="Guillou S."/>
            <person name="Cros-Aarteil S."/>
            <person name="Calhoun S."/>
            <person name="Haridas S."/>
            <person name="Kuo A."/>
            <person name="Mondo S."/>
            <person name="Pangilinan J."/>
            <person name="Riley R."/>
            <person name="Labutti K."/>
            <person name="Andreopoulos B."/>
            <person name="Lipzen A."/>
            <person name="Chen C."/>
            <person name="Yanf M."/>
            <person name="Daum C."/>
            <person name="Ng V."/>
            <person name="Clum A."/>
            <person name="Ohm R."/>
            <person name="Martin F."/>
            <person name="Silar P."/>
            <person name="Natvig D."/>
            <person name="Lalanne C."/>
            <person name="Gautier V."/>
            <person name="Ament-Velasquez S.L."/>
            <person name="Kruys A."/>
            <person name="Hutchinson M.I."/>
            <person name="Powell A.J."/>
            <person name="Barry K."/>
            <person name="Miller A.N."/>
            <person name="Grigoriev I.V."/>
            <person name="Debuchy R."/>
            <person name="Gladieux P."/>
            <person name="Thoren M.H."/>
            <person name="Johannesson H."/>
        </authorList>
    </citation>
    <scope>NUCLEOTIDE SEQUENCE</scope>
    <source>
        <strain evidence="2">CBS 315.58</strain>
    </source>
</reference>
<name>A0AAN6X8X3_9PEZI</name>
<proteinExistence type="predicted"/>
<evidence type="ECO:0000256" key="1">
    <source>
        <dbReference type="SAM" id="Phobius"/>
    </source>
</evidence>
<feature type="transmembrane region" description="Helical" evidence="1">
    <location>
        <begin position="41"/>
        <end position="64"/>
    </location>
</feature>
<organism evidence="2 3">
    <name type="scientific">Triangularia verruculosa</name>
    <dbReference type="NCBI Taxonomy" id="2587418"/>
    <lineage>
        <taxon>Eukaryota</taxon>
        <taxon>Fungi</taxon>
        <taxon>Dikarya</taxon>
        <taxon>Ascomycota</taxon>
        <taxon>Pezizomycotina</taxon>
        <taxon>Sordariomycetes</taxon>
        <taxon>Sordariomycetidae</taxon>
        <taxon>Sordariales</taxon>
        <taxon>Podosporaceae</taxon>
        <taxon>Triangularia</taxon>
    </lineage>
</organism>
<gene>
    <name evidence="2" type="ORF">QBC40DRAFT_288297</name>
</gene>
<evidence type="ECO:0000313" key="2">
    <source>
        <dbReference type="EMBL" id="KAK4195851.1"/>
    </source>
</evidence>